<organism evidence="4 5">
    <name type="scientific">Lactobacillus apis</name>
    <dbReference type="NCBI Taxonomy" id="303541"/>
    <lineage>
        <taxon>Bacteria</taxon>
        <taxon>Bacillati</taxon>
        <taxon>Bacillota</taxon>
        <taxon>Bacilli</taxon>
        <taxon>Lactobacillales</taxon>
        <taxon>Lactobacillaceae</taxon>
        <taxon>Lactobacillus</taxon>
    </lineage>
</organism>
<comment type="caution">
    <text evidence="4">The sequence shown here is derived from an EMBL/GenBank/DDBJ whole genome shotgun (WGS) entry which is preliminary data.</text>
</comment>
<dbReference type="HOGENOM" id="CLU_051472_0_0_9"/>
<keyword evidence="5" id="KW-1185">Reference proteome</keyword>
<dbReference type="Proteomes" id="UP000033682">
    <property type="component" value="Unassembled WGS sequence"/>
</dbReference>
<dbReference type="PATRIC" id="fig|303541.3.peg.1471"/>
<feature type="signal peptide" evidence="3">
    <location>
        <begin position="1"/>
        <end position="24"/>
    </location>
</feature>
<evidence type="ECO:0000313" key="4">
    <source>
        <dbReference type="EMBL" id="KJY60354.1"/>
    </source>
</evidence>
<sequence>MKLSKVKKFLLAFFLLFLTAGLTACSSGKSTSKSDGTPKSLNVQFVPSVGANKLEARAKPMEKLLSKRLGIPVHVSMSTDYNGLVEAMKSKKVEVGFLPSDAYILAHKQGAADLLLQSVRYGIKQPGGVATKKLVSSYRSEILVKKGSSIKSWKDLKGKSISVQDVTSDSGYVFPVAELKKKGLDVTKSCKIVSVKGADQGVLNVLNGDTDAAFVFEDARNNVKADEPKIMDQIVPIYFSQRIPNDTISVIPSLPKAFQKKLAKAFISIAHSKEGKKIIESVYNQEGYAYAKDSDYDIIREYNKIIASTKK</sequence>
<evidence type="ECO:0000256" key="3">
    <source>
        <dbReference type="SAM" id="SignalP"/>
    </source>
</evidence>
<dbReference type="EMBL" id="JXLG01000009">
    <property type="protein sequence ID" value="KJY60354.1"/>
    <property type="molecule type" value="Genomic_DNA"/>
</dbReference>
<accession>A0A0F4LPY9</accession>
<dbReference type="STRING" id="303541.JF72_13020"/>
<dbReference type="CDD" id="cd01071">
    <property type="entry name" value="PBP2_PhnD_like"/>
    <property type="match status" value="1"/>
</dbReference>
<feature type="chain" id="PRO_5039541661" evidence="3">
    <location>
        <begin position="25"/>
        <end position="311"/>
    </location>
</feature>
<dbReference type="PANTHER" id="PTHR35841:SF1">
    <property type="entry name" value="PHOSPHONATES-BINDING PERIPLASMIC PROTEIN"/>
    <property type="match status" value="1"/>
</dbReference>
<dbReference type="AlphaFoldDB" id="A0A0F4LPY9"/>
<dbReference type="Gene3D" id="3.40.190.10">
    <property type="entry name" value="Periplasmic binding protein-like II"/>
    <property type="match status" value="2"/>
</dbReference>
<evidence type="ECO:0000256" key="2">
    <source>
        <dbReference type="ARBA" id="ARBA00022729"/>
    </source>
</evidence>
<dbReference type="GO" id="GO:0055085">
    <property type="term" value="P:transmembrane transport"/>
    <property type="evidence" value="ECO:0007669"/>
    <property type="project" value="InterPro"/>
</dbReference>
<dbReference type="GO" id="GO:0043190">
    <property type="term" value="C:ATP-binding cassette (ABC) transporter complex"/>
    <property type="evidence" value="ECO:0007669"/>
    <property type="project" value="InterPro"/>
</dbReference>
<evidence type="ECO:0000313" key="5">
    <source>
        <dbReference type="Proteomes" id="UP000033682"/>
    </source>
</evidence>
<dbReference type="Pfam" id="PF12974">
    <property type="entry name" value="Phosphonate-bd"/>
    <property type="match status" value="1"/>
</dbReference>
<dbReference type="PANTHER" id="PTHR35841">
    <property type="entry name" value="PHOSPHONATES-BINDING PERIPLASMIC PROTEIN"/>
    <property type="match status" value="1"/>
</dbReference>
<comment type="similarity">
    <text evidence="1">Belongs to the phosphate/phosphite/phosphonate binding protein family.</text>
</comment>
<keyword evidence="2 3" id="KW-0732">Signal</keyword>
<proteinExistence type="inferred from homology"/>
<evidence type="ECO:0000256" key="1">
    <source>
        <dbReference type="ARBA" id="ARBA00007162"/>
    </source>
</evidence>
<gene>
    <name evidence="4" type="primary">phnD2</name>
    <name evidence="4" type="ORF">JF72_13020</name>
</gene>
<name>A0A0F4LPY9_9LACO</name>
<dbReference type="PROSITE" id="PS51257">
    <property type="entry name" value="PROKAR_LIPOPROTEIN"/>
    <property type="match status" value="1"/>
</dbReference>
<dbReference type="NCBIfam" id="TIGR01098">
    <property type="entry name" value="3A0109s03R"/>
    <property type="match status" value="1"/>
</dbReference>
<dbReference type="SUPFAM" id="SSF53850">
    <property type="entry name" value="Periplasmic binding protein-like II"/>
    <property type="match status" value="1"/>
</dbReference>
<reference evidence="4 5" key="1">
    <citation type="submission" date="2015-01" db="EMBL/GenBank/DDBJ databases">
        <title>Comparative genomics of the lactic acid bacteria isolated from the honey bee gut.</title>
        <authorList>
            <person name="Ellegaard K.M."/>
            <person name="Tamarit D."/>
            <person name="Javelind E."/>
            <person name="Olofsson T."/>
            <person name="Andersson S.G."/>
            <person name="Vasquez A."/>
        </authorList>
    </citation>
    <scope>NUCLEOTIDE SEQUENCE [LARGE SCALE GENOMIC DNA]</scope>
    <source>
        <strain evidence="4 5">Hma11</strain>
    </source>
</reference>
<protein>
    <submittedName>
        <fullName evidence="4">Phosphate/phosphite/phosphonate ABC transporter, substrate-binding protein</fullName>
    </submittedName>
</protein>
<dbReference type="InterPro" id="IPR005770">
    <property type="entry name" value="PhnD"/>
</dbReference>